<evidence type="ECO:0000313" key="1">
    <source>
        <dbReference type="EMBL" id="MDT6974817.1"/>
    </source>
</evidence>
<reference evidence="2" key="1">
    <citation type="submission" date="2023-07" db="EMBL/GenBank/DDBJ databases">
        <title>A gut symbiont ubiquitin homologue binds and inactivates peptidyl-prolyl isomerase to mediate the interbacterial arms race in the human gut.</title>
        <authorList>
            <person name="Jiang K."/>
            <person name="Li W."/>
            <person name="Tong M."/>
            <person name="Xu J."/>
            <person name="Chen Z."/>
            <person name="Yang Y."/>
            <person name="Zang Y."/>
            <person name="Jiao X."/>
            <person name="Liu C."/>
            <person name="Lim B."/>
            <person name="Jiang X."/>
            <person name="Wang J."/>
            <person name="Wu D."/>
            <person name="Wang M."/>
            <person name="Liu S.-J."/>
            <person name="Shao F."/>
            <person name="Gao X."/>
        </authorList>
    </citation>
    <scope>NUCLEOTIDE SEQUENCE [LARGE SCALE GENOMIC DNA]</scope>
    <source>
        <strain evidence="2">GS077</strain>
    </source>
</reference>
<comment type="caution">
    <text evidence="1">The sequence shown here is derived from an EMBL/GenBank/DDBJ whole genome shotgun (WGS) entry which is preliminary data.</text>
</comment>
<accession>A0ABD5FRU9</accession>
<dbReference type="AlphaFoldDB" id="A0ABD5FRU9"/>
<dbReference type="Proteomes" id="UP001258434">
    <property type="component" value="Unassembled WGS sequence"/>
</dbReference>
<reference evidence="1 2" key="2">
    <citation type="submission" date="2023-08" db="EMBL/GenBank/DDBJ databases">
        <authorList>
            <person name="Du M."/>
            <person name="Liu C."/>
            <person name="Liu S.-J."/>
        </authorList>
    </citation>
    <scope>NUCLEOTIDE SEQUENCE [LARGE SCALE GENOMIC DNA]</scope>
    <source>
        <strain evidence="1 2">GS077</strain>
    </source>
</reference>
<evidence type="ECO:0000313" key="2">
    <source>
        <dbReference type="Proteomes" id="UP001258434"/>
    </source>
</evidence>
<name>A0ABD5FRU9_BACFG</name>
<dbReference type="RefSeq" id="WP_005787131.1">
    <property type="nucleotide sequence ID" value="NZ_CP043610.1"/>
</dbReference>
<dbReference type="EMBL" id="JAVFHL010000001">
    <property type="protein sequence ID" value="MDT6974817.1"/>
    <property type="molecule type" value="Genomic_DNA"/>
</dbReference>
<protein>
    <submittedName>
        <fullName evidence="1">Uncharacterized protein</fullName>
    </submittedName>
</protein>
<gene>
    <name evidence="1" type="ORF">BFGS077_000062</name>
</gene>
<sequence length="163" mass="19226">MVDDQLEIEVDKICEYQRKHDTLAFYKRMQLFCSECLLLINREYLKCDEIEIINQIRQIWASNNYDIEVIRKFHFTILEKTAVMTIKEMNTKRHAALGAIQSVATPFEAWEGNECYRADMLDFFIGDMYKVEVDIKVLYLKIKDYFSGILINCNSPITTQDNA</sequence>
<proteinExistence type="predicted"/>
<organism evidence="1 2">
    <name type="scientific">Bacteroides fragilis</name>
    <dbReference type="NCBI Taxonomy" id="817"/>
    <lineage>
        <taxon>Bacteria</taxon>
        <taxon>Pseudomonadati</taxon>
        <taxon>Bacteroidota</taxon>
        <taxon>Bacteroidia</taxon>
        <taxon>Bacteroidales</taxon>
        <taxon>Bacteroidaceae</taxon>
        <taxon>Bacteroides</taxon>
    </lineage>
</organism>